<dbReference type="STRING" id="118168.MC7420_2488"/>
<dbReference type="PROSITE" id="PS52019">
    <property type="entry name" value="PKS_MFAS_DH"/>
    <property type="match status" value="1"/>
</dbReference>
<feature type="domain" description="PKS/mFAS DH" evidence="6">
    <location>
        <begin position="225"/>
        <end position="537"/>
    </location>
</feature>
<dbReference type="Pfam" id="PF08659">
    <property type="entry name" value="KR"/>
    <property type="match status" value="1"/>
</dbReference>
<dbReference type="PROSITE" id="PS50075">
    <property type="entry name" value="CARRIER"/>
    <property type="match status" value="1"/>
</dbReference>
<dbReference type="InterPro" id="IPR009081">
    <property type="entry name" value="PP-bd_ACP"/>
</dbReference>
<dbReference type="GO" id="GO:0005886">
    <property type="term" value="C:plasma membrane"/>
    <property type="evidence" value="ECO:0007669"/>
    <property type="project" value="TreeGrafter"/>
</dbReference>
<dbReference type="CDD" id="cd08955">
    <property type="entry name" value="KR_2_FAS_SDR_x"/>
    <property type="match status" value="1"/>
</dbReference>
<dbReference type="Gene3D" id="1.10.1200.10">
    <property type="entry name" value="ACP-like"/>
    <property type="match status" value="1"/>
</dbReference>
<dbReference type="Pfam" id="PF14765">
    <property type="entry name" value="PS-DH"/>
    <property type="match status" value="1"/>
</dbReference>
<dbReference type="PANTHER" id="PTHR43775">
    <property type="entry name" value="FATTY ACID SYNTHASE"/>
    <property type="match status" value="1"/>
</dbReference>
<dbReference type="SUPFAM" id="SSF47336">
    <property type="entry name" value="ACP-like"/>
    <property type="match status" value="1"/>
</dbReference>
<dbReference type="InterPro" id="IPR011251">
    <property type="entry name" value="Luciferase-like_dom"/>
</dbReference>
<proteinExistence type="predicted"/>
<dbReference type="GO" id="GO:0031177">
    <property type="term" value="F:phosphopantetheine binding"/>
    <property type="evidence" value="ECO:0007669"/>
    <property type="project" value="InterPro"/>
</dbReference>
<dbReference type="SUPFAM" id="SSF51679">
    <property type="entry name" value="Bacterial luciferase-like"/>
    <property type="match status" value="1"/>
</dbReference>
<feature type="region of interest" description="Disordered" evidence="4">
    <location>
        <begin position="1158"/>
        <end position="1177"/>
    </location>
</feature>
<dbReference type="InterPro" id="IPR057326">
    <property type="entry name" value="KR_dom"/>
</dbReference>
<dbReference type="InterPro" id="IPR042104">
    <property type="entry name" value="PKS_dehydratase_sf"/>
</dbReference>
<sequence length="1177" mass="131353">MFFASSEEALVGDKYSLLLESAKFADRHSFSSIWTPERHFTKFGSLYPNPAVLNAALARETRQIRLQAGSVVLPIHNPIRIAEEWAVVDNLSAGRVGLSFASGWNPNDFAFFPEKYQNRHQEMFSGIEMIRKLWRSESIQVTNGKGSQVEIRIYPTPIQPDLPIWITAASNPQTFIQAGEIGANLLTHLLDQDIDTLAEKITLYRQARAKQGHNPETGVVSIMLHTFVGQDFDAVREQVRVPYCHYLKSNFSLLKGLAQSRGSTIDPSTLSESDLDAFVNFLFEKYATARGLIGTPNTCLELLEKLDNIGVDEVACLLDFGPSKTLILDHLPSLNQLRERYNAEISAPKRSFVPTHPVQSLQSNSVTSARQNQPRSPNHDTLSDIRMRCSDRQNVQDYYQRLHQHGLQLGKAFQGIEQLWLGKAEALAQVKLDGTEINAQDSIQMNVALWETCHHVLLATLLKEGLLSNTSVLYLPMGLKTVQVYETISHEVWSYAYLSTVTDTLIEGDVRLFDQTGKLLVNISGLQLQPVEHQNYQTQDQDQYADWFYELQWQPQPLLKSSSSPIREPGSWLIFADLTGIGQALAQRLEAQGDICRLVYAAEEDAVAQEGQILLNPTEPEAMQALIEQMETLPPCRGVVHLWSLETTPPEATTLSSLDKDGTRSLTSTLHLIQALQRTNRSQLPQIWLVTQGAQRIGSEAVPPAIAQAPLWGVGRSLAMEIPQMWGGLIDLDHDVSPVNAANALFEQLWYPDQESQIALRCEQRYVPRLVPSPKQSIPKQPLSLQSDGTYLITGGLGHLGLNTARWLVENGARHIVLMGRGEASSTAQQAIRQLEALGVHVLVVKADVCNQADVVEVLEKINAYSPPLRGIFHAAGVAGFHRFSDMTPDLIQSILAAKVIGTWNLHQITLGLKLDFFVCISSITSLWGAEGLAYYAAANQFLDLIAHYRHHLHLPALTVNVGALAGGGMHYRHQGVTALREIVTQIGLKYYEPQLFLKTLESSLVRGVAQPIIVDIDWAIFKQLYEARERRTLLKEIEVKSPQPLVQPLGKLGQVLQQLKETSSSDRDEFLITYLQENVALVLKLKPSQLPSSEQNLTEIGMDSLTAMEFKNSIHQELGIDIPIVQFIGGTTIAALAAEINKQLIWVEKEGKIERRQDNQVNQTREQKSDWIEGEL</sequence>
<dbReference type="GO" id="GO:0004312">
    <property type="term" value="F:fatty acid synthase activity"/>
    <property type="evidence" value="ECO:0007669"/>
    <property type="project" value="TreeGrafter"/>
</dbReference>
<accession>B4VZM3</accession>
<dbReference type="Pfam" id="PF00296">
    <property type="entry name" value="Bac_luciferase"/>
    <property type="match status" value="1"/>
</dbReference>
<comment type="caution">
    <text evidence="3">Lacks conserved residue(s) required for the propagation of feature annotation.</text>
</comment>
<dbReference type="InterPro" id="IPR036291">
    <property type="entry name" value="NAD(P)-bd_dom_sf"/>
</dbReference>
<dbReference type="SUPFAM" id="SSF51735">
    <property type="entry name" value="NAD(P)-binding Rossmann-fold domains"/>
    <property type="match status" value="2"/>
</dbReference>
<evidence type="ECO:0000313" key="8">
    <source>
        <dbReference type="Proteomes" id="UP000003835"/>
    </source>
</evidence>
<dbReference type="EMBL" id="DS989863">
    <property type="protein sequence ID" value="EDX72580.1"/>
    <property type="molecule type" value="Genomic_DNA"/>
</dbReference>
<evidence type="ECO:0000256" key="2">
    <source>
        <dbReference type="ARBA" id="ARBA00022553"/>
    </source>
</evidence>
<dbReference type="AlphaFoldDB" id="B4VZM3"/>
<feature type="region of interest" description="C-terminal hotdog fold" evidence="3">
    <location>
        <begin position="390"/>
        <end position="537"/>
    </location>
</feature>
<evidence type="ECO:0000259" key="5">
    <source>
        <dbReference type="PROSITE" id="PS50075"/>
    </source>
</evidence>
<dbReference type="InterPro" id="IPR049900">
    <property type="entry name" value="PKS_mFAS_DH"/>
</dbReference>
<evidence type="ECO:0000259" key="6">
    <source>
        <dbReference type="PROSITE" id="PS52019"/>
    </source>
</evidence>
<name>B4VZM3_9CYAN</name>
<evidence type="ECO:0000256" key="4">
    <source>
        <dbReference type="SAM" id="MobiDB-lite"/>
    </source>
</evidence>
<dbReference type="GO" id="GO:0005737">
    <property type="term" value="C:cytoplasm"/>
    <property type="evidence" value="ECO:0007669"/>
    <property type="project" value="TreeGrafter"/>
</dbReference>
<dbReference type="Gene3D" id="3.40.50.720">
    <property type="entry name" value="NAD(P)-binding Rossmann-like Domain"/>
    <property type="match status" value="1"/>
</dbReference>
<feature type="compositionally biased region" description="Basic and acidic residues" evidence="4">
    <location>
        <begin position="1166"/>
        <end position="1177"/>
    </location>
</feature>
<feature type="region of interest" description="Disordered" evidence="4">
    <location>
        <begin position="354"/>
        <end position="383"/>
    </location>
</feature>
<dbReference type="InterPro" id="IPR050091">
    <property type="entry name" value="PKS_NRPS_Biosynth_Enz"/>
</dbReference>
<dbReference type="Gene3D" id="3.10.129.110">
    <property type="entry name" value="Polyketide synthase dehydratase"/>
    <property type="match status" value="1"/>
</dbReference>
<dbReference type="eggNOG" id="COG2141">
    <property type="taxonomic scope" value="Bacteria"/>
</dbReference>
<feature type="compositionally biased region" description="Polar residues" evidence="4">
    <location>
        <begin position="357"/>
        <end position="376"/>
    </location>
</feature>
<dbReference type="Pfam" id="PF00550">
    <property type="entry name" value="PP-binding"/>
    <property type="match status" value="1"/>
</dbReference>
<dbReference type="InterPro" id="IPR036661">
    <property type="entry name" value="Luciferase-like_sf"/>
</dbReference>
<evidence type="ECO:0000256" key="3">
    <source>
        <dbReference type="PROSITE-ProRule" id="PRU01363"/>
    </source>
</evidence>
<dbReference type="InterPro" id="IPR013968">
    <property type="entry name" value="PKS_KR"/>
</dbReference>
<dbReference type="GO" id="GO:0006633">
    <property type="term" value="P:fatty acid biosynthetic process"/>
    <property type="evidence" value="ECO:0007669"/>
    <property type="project" value="TreeGrafter"/>
</dbReference>
<keyword evidence="8" id="KW-1185">Reference proteome</keyword>
<dbReference type="InterPro" id="IPR020806">
    <property type="entry name" value="PKS_PP-bd"/>
</dbReference>
<dbReference type="GO" id="GO:0071770">
    <property type="term" value="P:DIM/DIP cell wall layer assembly"/>
    <property type="evidence" value="ECO:0007669"/>
    <property type="project" value="TreeGrafter"/>
</dbReference>
<dbReference type="eggNOG" id="COG0300">
    <property type="taxonomic scope" value="Bacteria"/>
</dbReference>
<dbReference type="NCBIfam" id="TIGR04020">
    <property type="entry name" value="seco_metab_LLM"/>
    <property type="match status" value="1"/>
</dbReference>
<gene>
    <name evidence="7" type="ORF">MC7420_2488</name>
</gene>
<evidence type="ECO:0000313" key="7">
    <source>
        <dbReference type="EMBL" id="EDX72580.1"/>
    </source>
</evidence>
<evidence type="ECO:0000256" key="1">
    <source>
        <dbReference type="ARBA" id="ARBA00022450"/>
    </source>
</evidence>
<dbReference type="InterPro" id="IPR036736">
    <property type="entry name" value="ACP-like_sf"/>
</dbReference>
<dbReference type="InterPro" id="IPR049551">
    <property type="entry name" value="PKS_DH_C"/>
</dbReference>
<dbReference type="SMART" id="SM00822">
    <property type="entry name" value="PKS_KR"/>
    <property type="match status" value="1"/>
</dbReference>
<dbReference type="GO" id="GO:0016705">
    <property type="term" value="F:oxidoreductase activity, acting on paired donors, with incorporation or reduction of molecular oxygen"/>
    <property type="evidence" value="ECO:0007669"/>
    <property type="project" value="InterPro"/>
</dbReference>
<dbReference type="InterPro" id="IPR024011">
    <property type="entry name" value="Biosynth_lucif-like_mOase_dom"/>
</dbReference>
<protein>
    <submittedName>
        <fullName evidence="7">KR domain family</fullName>
    </submittedName>
</protein>
<reference evidence="7 8" key="1">
    <citation type="submission" date="2008-07" db="EMBL/GenBank/DDBJ databases">
        <authorList>
            <person name="Tandeau de Marsac N."/>
            <person name="Ferriera S."/>
            <person name="Johnson J."/>
            <person name="Kravitz S."/>
            <person name="Beeson K."/>
            <person name="Sutton G."/>
            <person name="Rogers Y.-H."/>
            <person name="Friedman R."/>
            <person name="Frazier M."/>
            <person name="Venter J.C."/>
        </authorList>
    </citation>
    <scope>NUCLEOTIDE SEQUENCE [LARGE SCALE GENOMIC DNA]</scope>
    <source>
        <strain evidence="7 8">PCC 7420</strain>
    </source>
</reference>
<keyword evidence="2" id="KW-0597">Phosphoprotein</keyword>
<dbReference type="PANTHER" id="PTHR43775:SF37">
    <property type="entry name" value="SI:DKEY-61P9.11"/>
    <property type="match status" value="1"/>
</dbReference>
<feature type="domain" description="Carrier" evidence="5">
    <location>
        <begin position="1070"/>
        <end position="1145"/>
    </location>
</feature>
<dbReference type="SMART" id="SM00823">
    <property type="entry name" value="PKS_PP"/>
    <property type="match status" value="1"/>
</dbReference>
<dbReference type="Proteomes" id="UP000003835">
    <property type="component" value="Unassembled WGS sequence"/>
</dbReference>
<dbReference type="HOGENOM" id="CLU_282242_0_0_3"/>
<organism evidence="7 8">
    <name type="scientific">Coleofasciculus chthonoplastes PCC 7420</name>
    <dbReference type="NCBI Taxonomy" id="118168"/>
    <lineage>
        <taxon>Bacteria</taxon>
        <taxon>Bacillati</taxon>
        <taxon>Cyanobacteriota</taxon>
        <taxon>Cyanophyceae</taxon>
        <taxon>Coleofasciculales</taxon>
        <taxon>Coleofasciculaceae</taxon>
        <taxon>Coleofasciculus</taxon>
    </lineage>
</organism>
<feature type="region of interest" description="N-terminal hotdog fold" evidence="3">
    <location>
        <begin position="225"/>
        <end position="372"/>
    </location>
</feature>
<dbReference type="Gene3D" id="3.20.20.30">
    <property type="entry name" value="Luciferase-like domain"/>
    <property type="match status" value="1"/>
</dbReference>
<keyword evidence="1" id="KW-0596">Phosphopantetheine</keyword>